<name>A0ABQ4KLP4_9BACI</name>
<dbReference type="RefSeq" id="WP_212966616.1">
    <property type="nucleotide sequence ID" value="NZ_BORB01000023.1"/>
</dbReference>
<accession>A0ABQ4KLP4</accession>
<protein>
    <recommendedName>
        <fullName evidence="3">Maturase K</fullName>
    </recommendedName>
</protein>
<reference evidence="1 2" key="1">
    <citation type="submission" date="2021-03" db="EMBL/GenBank/DDBJ databases">
        <title>Antimicrobial resistance genes in bacteria isolated from Japanese honey, and their potential for conferring macrolide and lincosamide resistance in the American foulbrood pathogen Paenibacillus larvae.</title>
        <authorList>
            <person name="Okamoto M."/>
            <person name="Kumagai M."/>
            <person name="Kanamori H."/>
            <person name="Takamatsu D."/>
        </authorList>
    </citation>
    <scope>NUCLEOTIDE SEQUENCE [LARGE SCALE GENOMIC DNA]</scope>
    <source>
        <strain evidence="1 2">J8TS2</strain>
    </source>
</reference>
<sequence length="117" mass="14214">MRLQELSRFDVLQSQFKVDDLGIPTAKQESLDRIFHFLYEHTDLLYLSFIREETLIQYIQYHAQKQFHPISFCEVIKDLKFFTWFLKNSKEINCMINLDLTLLHDNLWRQITNQVSE</sequence>
<evidence type="ECO:0008006" key="3">
    <source>
        <dbReference type="Google" id="ProtNLM"/>
    </source>
</evidence>
<keyword evidence="2" id="KW-1185">Reference proteome</keyword>
<comment type="caution">
    <text evidence="1">The sequence shown here is derived from an EMBL/GenBank/DDBJ whole genome shotgun (WGS) entry which is preliminary data.</text>
</comment>
<proteinExistence type="predicted"/>
<organism evidence="1 2">
    <name type="scientific">Lederbergia ruris</name>
    <dbReference type="NCBI Taxonomy" id="217495"/>
    <lineage>
        <taxon>Bacteria</taxon>
        <taxon>Bacillati</taxon>
        <taxon>Bacillota</taxon>
        <taxon>Bacilli</taxon>
        <taxon>Bacillales</taxon>
        <taxon>Bacillaceae</taxon>
        <taxon>Lederbergia</taxon>
    </lineage>
</organism>
<evidence type="ECO:0000313" key="2">
    <source>
        <dbReference type="Proteomes" id="UP000679950"/>
    </source>
</evidence>
<gene>
    <name evidence="1" type="ORF">J8TS2_27130</name>
</gene>
<evidence type="ECO:0000313" key="1">
    <source>
        <dbReference type="EMBL" id="GIN58394.1"/>
    </source>
</evidence>
<dbReference type="EMBL" id="BORB01000023">
    <property type="protein sequence ID" value="GIN58394.1"/>
    <property type="molecule type" value="Genomic_DNA"/>
</dbReference>
<dbReference type="Proteomes" id="UP000679950">
    <property type="component" value="Unassembled WGS sequence"/>
</dbReference>